<dbReference type="EMBL" id="LZLR01000012">
    <property type="protein sequence ID" value="OBK26803.1"/>
    <property type="molecule type" value="Genomic_DNA"/>
</dbReference>
<proteinExistence type="predicted"/>
<organism evidence="2 3">
    <name type="scientific">Mycobacterium asiaticum</name>
    <dbReference type="NCBI Taxonomy" id="1790"/>
    <lineage>
        <taxon>Bacteria</taxon>
        <taxon>Bacillati</taxon>
        <taxon>Actinomycetota</taxon>
        <taxon>Actinomycetes</taxon>
        <taxon>Mycobacteriales</taxon>
        <taxon>Mycobacteriaceae</taxon>
        <taxon>Mycobacterium</taxon>
    </lineage>
</organism>
<dbReference type="OrthoDB" id="4626583at2"/>
<keyword evidence="1" id="KW-0732">Signal</keyword>
<evidence type="ECO:0000313" key="3">
    <source>
        <dbReference type="Proteomes" id="UP000093819"/>
    </source>
</evidence>
<gene>
    <name evidence="2" type="ORF">A5635_12665</name>
</gene>
<accession>A0A1A3NXS0</accession>
<dbReference type="PROSITE" id="PS51257">
    <property type="entry name" value="PROKAR_LIPOPROTEIN"/>
    <property type="match status" value="1"/>
</dbReference>
<reference evidence="2 3" key="1">
    <citation type="submission" date="2016-06" db="EMBL/GenBank/DDBJ databases">
        <authorList>
            <person name="Kjaerup R.B."/>
            <person name="Dalgaard T.S."/>
            <person name="Juul-Madsen H.R."/>
        </authorList>
    </citation>
    <scope>NUCLEOTIDE SEQUENCE [LARGE SCALE GENOMIC DNA]</scope>
    <source>
        <strain evidence="2 3">1245335.1</strain>
    </source>
</reference>
<feature type="signal peptide" evidence="1">
    <location>
        <begin position="1"/>
        <end position="21"/>
    </location>
</feature>
<feature type="chain" id="PRO_5038457192" evidence="1">
    <location>
        <begin position="22"/>
        <end position="148"/>
    </location>
</feature>
<evidence type="ECO:0000256" key="1">
    <source>
        <dbReference type="SAM" id="SignalP"/>
    </source>
</evidence>
<evidence type="ECO:0000313" key="2">
    <source>
        <dbReference type="EMBL" id="OBK26803.1"/>
    </source>
</evidence>
<protein>
    <submittedName>
        <fullName evidence="2">Uncharacterized protein</fullName>
    </submittedName>
</protein>
<name>A0A1A3NXS0_MYCAS</name>
<comment type="caution">
    <text evidence="2">The sequence shown here is derived from an EMBL/GenBank/DDBJ whole genome shotgun (WGS) entry which is preliminary data.</text>
</comment>
<dbReference type="AlphaFoldDB" id="A0A1A3NXS0"/>
<dbReference type="Proteomes" id="UP000093819">
    <property type="component" value="Unassembled WGS sequence"/>
</dbReference>
<sequence length="148" mass="16133">MRRLRRSAVPAVLLVSGALMGACSSSVPGRAVRADGTQPRPTAARDLLLQDGEQTPFGVARGRPVDDSYFTYFTSVRPTECSAALLFKGSTLRPAGWTDSAESAYGFDGQASYAESIDRYDRDLDAQPSFPIVEWAAERKAQLDRRLT</sequence>